<protein>
    <recommendedName>
        <fullName evidence="4">NfeD-like C-terminal, partner-binding</fullName>
    </recommendedName>
</protein>
<sequence>MTEAFWANWLVWMAAALILGILEVMVPGSIFLGFAIGAALTGLVLLLLGLIPAALTAPVIAVLFAALSFAAWVGLRQRFRMKGRDVKRIDDDIND</sequence>
<organism evidence="2 3">
    <name type="scientific">Litorivita pollutaquae</name>
    <dbReference type="NCBI Taxonomy" id="2200892"/>
    <lineage>
        <taxon>Bacteria</taxon>
        <taxon>Pseudomonadati</taxon>
        <taxon>Pseudomonadota</taxon>
        <taxon>Alphaproteobacteria</taxon>
        <taxon>Rhodobacterales</taxon>
        <taxon>Paracoccaceae</taxon>
        <taxon>Litorivita</taxon>
    </lineage>
</organism>
<keyword evidence="1" id="KW-0472">Membrane</keyword>
<proteinExistence type="predicted"/>
<dbReference type="Proteomes" id="UP000248012">
    <property type="component" value="Unassembled WGS sequence"/>
</dbReference>
<gene>
    <name evidence="2" type="ORF">DI396_00110</name>
</gene>
<feature type="transmembrane region" description="Helical" evidence="1">
    <location>
        <begin position="31"/>
        <end position="51"/>
    </location>
</feature>
<keyword evidence="3" id="KW-1185">Reference proteome</keyword>
<feature type="transmembrane region" description="Helical" evidence="1">
    <location>
        <begin position="6"/>
        <end position="24"/>
    </location>
</feature>
<keyword evidence="1" id="KW-1133">Transmembrane helix</keyword>
<evidence type="ECO:0000256" key="1">
    <source>
        <dbReference type="SAM" id="Phobius"/>
    </source>
</evidence>
<reference evidence="2 3" key="1">
    <citation type="submission" date="2018-05" db="EMBL/GenBank/DDBJ databases">
        <title>Oceanovita maritima gen. nov., sp. nov., a marine bacterium in the family Rhodobacteraceae isolated from surface seawater of Lundu port Xiamen, China.</title>
        <authorList>
            <person name="Hetharua B.H."/>
            <person name="Min D."/>
            <person name="Liao H."/>
            <person name="Tian Y."/>
        </authorList>
    </citation>
    <scope>NUCLEOTIDE SEQUENCE [LARGE SCALE GENOMIC DNA]</scope>
    <source>
        <strain evidence="2 3">FSX-11</strain>
    </source>
</reference>
<dbReference type="EMBL" id="QFVT01000001">
    <property type="protein sequence ID" value="PYC49432.1"/>
    <property type="molecule type" value="Genomic_DNA"/>
</dbReference>
<name>A0A2V4N655_9RHOB</name>
<evidence type="ECO:0000313" key="2">
    <source>
        <dbReference type="EMBL" id="PYC49432.1"/>
    </source>
</evidence>
<dbReference type="AlphaFoldDB" id="A0A2V4N655"/>
<accession>A0A2V4N655</accession>
<evidence type="ECO:0000313" key="3">
    <source>
        <dbReference type="Proteomes" id="UP000248012"/>
    </source>
</evidence>
<evidence type="ECO:0008006" key="4">
    <source>
        <dbReference type="Google" id="ProtNLM"/>
    </source>
</evidence>
<feature type="transmembrane region" description="Helical" evidence="1">
    <location>
        <begin position="57"/>
        <end position="75"/>
    </location>
</feature>
<comment type="caution">
    <text evidence="2">The sequence shown here is derived from an EMBL/GenBank/DDBJ whole genome shotgun (WGS) entry which is preliminary data.</text>
</comment>
<dbReference type="OrthoDB" id="7745385at2"/>
<keyword evidence="1" id="KW-0812">Transmembrane</keyword>